<dbReference type="InterPro" id="IPR022893">
    <property type="entry name" value="Shikimate_DH_fam"/>
</dbReference>
<protein>
    <submittedName>
        <fullName evidence="5">Shikimate dehydrogenase</fullName>
    </submittedName>
</protein>
<dbReference type="SUPFAM" id="SSF51735">
    <property type="entry name" value="NAD(P)-binding Rossmann-fold domains"/>
    <property type="match status" value="1"/>
</dbReference>
<reference evidence="5 6" key="1">
    <citation type="journal article" date="2020" name="Int. J. Syst. Evol. Microbiol.">
        <title>Novel acetic acid bacteria from cider fermentations: Acetobacter conturbans sp. nov. and Acetobacter fallax sp. nov.</title>
        <authorList>
            <person name="Sombolestani A.S."/>
            <person name="Cleenwerck I."/>
            <person name="Cnockaert M."/>
            <person name="Borremans W."/>
            <person name="Wieme A.D."/>
            <person name="De Vuyst L."/>
            <person name="Vandamme P."/>
        </authorList>
    </citation>
    <scope>NUCLEOTIDE SEQUENCE [LARGE SCALE GENOMIC DNA]</scope>
    <source>
        <strain evidence="5 6">LMG 30640</strain>
    </source>
</reference>
<feature type="domain" description="Shikimate dehydrogenase substrate binding N-terminal" evidence="4">
    <location>
        <begin position="14"/>
        <end position="96"/>
    </location>
</feature>
<dbReference type="InterPro" id="IPR036291">
    <property type="entry name" value="NAD(P)-bd_dom_sf"/>
</dbReference>
<dbReference type="Gene3D" id="3.40.50.10860">
    <property type="entry name" value="Leucine Dehydrogenase, chain A, domain 1"/>
    <property type="match status" value="1"/>
</dbReference>
<proteinExistence type="predicted"/>
<dbReference type="InterPro" id="IPR013708">
    <property type="entry name" value="Shikimate_DH-bd_N"/>
</dbReference>
<dbReference type="SUPFAM" id="SSF53223">
    <property type="entry name" value="Aminoacid dehydrogenase-like, N-terminal domain"/>
    <property type="match status" value="1"/>
</dbReference>
<dbReference type="Proteomes" id="UP000635278">
    <property type="component" value="Unassembled WGS sequence"/>
</dbReference>
<evidence type="ECO:0000256" key="3">
    <source>
        <dbReference type="ARBA" id="ARBA00023141"/>
    </source>
</evidence>
<dbReference type="RefSeq" id="WP_173584725.1">
    <property type="nucleotide sequence ID" value="NZ_WOTB01000032.1"/>
</dbReference>
<dbReference type="PANTHER" id="PTHR21089">
    <property type="entry name" value="SHIKIMATE DEHYDROGENASE"/>
    <property type="match status" value="1"/>
</dbReference>
<name>A0ABX0JV37_9PROT</name>
<gene>
    <name evidence="5" type="ORF">GOB93_17155</name>
</gene>
<evidence type="ECO:0000259" key="4">
    <source>
        <dbReference type="Pfam" id="PF08501"/>
    </source>
</evidence>
<dbReference type="Gene3D" id="3.40.50.720">
    <property type="entry name" value="NAD(P)-binding Rossmann-like Domain"/>
    <property type="match status" value="1"/>
</dbReference>
<organism evidence="5 6">
    <name type="scientific">Acetobacter musti</name>
    <dbReference type="NCBI Taxonomy" id="864732"/>
    <lineage>
        <taxon>Bacteria</taxon>
        <taxon>Pseudomonadati</taxon>
        <taxon>Pseudomonadota</taxon>
        <taxon>Alphaproteobacteria</taxon>
        <taxon>Acetobacterales</taxon>
        <taxon>Acetobacteraceae</taxon>
        <taxon>Acetobacter</taxon>
    </lineage>
</organism>
<evidence type="ECO:0000313" key="5">
    <source>
        <dbReference type="EMBL" id="NHN86350.1"/>
    </source>
</evidence>
<evidence type="ECO:0000256" key="1">
    <source>
        <dbReference type="ARBA" id="ARBA00004871"/>
    </source>
</evidence>
<keyword evidence="3" id="KW-0057">Aromatic amino acid biosynthesis</keyword>
<dbReference type="Pfam" id="PF08501">
    <property type="entry name" value="Shikimate_dh_N"/>
    <property type="match status" value="1"/>
</dbReference>
<keyword evidence="2" id="KW-0560">Oxidoreductase</keyword>
<dbReference type="EMBL" id="WOTB01000032">
    <property type="protein sequence ID" value="NHN86350.1"/>
    <property type="molecule type" value="Genomic_DNA"/>
</dbReference>
<dbReference type="InterPro" id="IPR046346">
    <property type="entry name" value="Aminoacid_DH-like_N_sf"/>
</dbReference>
<keyword evidence="3" id="KW-0028">Amino-acid biosynthesis</keyword>
<comment type="caution">
    <text evidence="5">The sequence shown here is derived from an EMBL/GenBank/DDBJ whole genome shotgun (WGS) entry which is preliminary data.</text>
</comment>
<comment type="pathway">
    <text evidence="1">Metabolic intermediate biosynthesis; chorismate biosynthesis; chorismate from D-erythrose 4-phosphate and phosphoenolpyruvate: step 4/7.</text>
</comment>
<keyword evidence="6" id="KW-1185">Reference proteome</keyword>
<accession>A0ABX0JV37</accession>
<dbReference type="PANTHER" id="PTHR21089:SF1">
    <property type="entry name" value="BIFUNCTIONAL 3-DEHYDROQUINATE DEHYDRATASE_SHIKIMATE DEHYDROGENASE, CHLOROPLASTIC"/>
    <property type="match status" value="1"/>
</dbReference>
<sequence>MLWKIDGNTKIYPIVGDPISQVKSPQGMSEGFRERGVNALCIPAHVCPNGFPLFGQMLLSMQNIPGFIATIPHKFATHDLCRVLSPRADILGVANVARRLPDGGWYGDMLDGEAFLQALRNAGAKPEGASALLTGAGGAGSAIAYALLNAGVTELGIYDPDRERLENLIRRLEHGGMTAQARVRAVSSPDAHGFSLVCNASPAGMKPDDPLPVPRESLQADMVVGDVITEPVVTPLIAAALEKGCHTATGIDMFHFVRDFMLDFFVESLPGQEAA</sequence>
<evidence type="ECO:0000256" key="2">
    <source>
        <dbReference type="ARBA" id="ARBA00023002"/>
    </source>
</evidence>
<evidence type="ECO:0000313" key="6">
    <source>
        <dbReference type="Proteomes" id="UP000635278"/>
    </source>
</evidence>